<evidence type="ECO:0000313" key="5">
    <source>
        <dbReference type="Proteomes" id="UP001162483"/>
    </source>
</evidence>
<dbReference type="InterPro" id="IPR046906">
    <property type="entry name" value="Mab-21_HhH/H2TH-like"/>
</dbReference>
<comment type="caution">
    <text evidence="4">The sequence shown here is derived from an EMBL/GenBank/DDBJ whole genome shotgun (WGS) entry which is preliminary data.</text>
</comment>
<feature type="domain" description="Mab-21-like HhH/H2TH-like" evidence="3">
    <location>
        <begin position="295"/>
        <end position="397"/>
    </location>
</feature>
<evidence type="ECO:0000313" key="4">
    <source>
        <dbReference type="EMBL" id="CAI9559455.1"/>
    </source>
</evidence>
<dbReference type="PANTHER" id="PTHR10656:SF35">
    <property type="entry name" value="CYCLIC GMP-AMP SYNTHASE"/>
    <property type="match status" value="1"/>
</dbReference>
<evidence type="ECO:0000259" key="3">
    <source>
        <dbReference type="Pfam" id="PF20266"/>
    </source>
</evidence>
<dbReference type="InterPro" id="IPR046903">
    <property type="entry name" value="Mab-21-like_nuc_Trfase"/>
</dbReference>
<sequence>MVNNGPRRRNSKINEDEVTGNFARDEDEIRSQVNRSNSLPISNLSKHLKFAVNSLKLKINDISKAAEKVNRVIEIIIKSETTKSHPLFKSIEKMSTGSYYEGVKISNPNEFDIMLNISFESYQTIDLTSIDDSGAFYMLAFRKRKPPAMASYIDDEGNILAKHILDEFRTLVNNVLKQSAGKPASLERKSPSSPAITLTIPNKPENISVDLVLAIQIRQWPENASNGMNIDSWLGTKEKQKYRKEPCYMVAKQKDKKGKMYDYTWRISFSNIEKDILSHHGSAKTCCERQGPMCCRKQCLKLMKYILEQLKLRGNRRMNQFCSYQAKTALLHVCVQYPKDEDWKWEDLDICFSRYVESFQKCLKMYSLSNFFIPSHNLFSPNEVDKASCNYLFEELEKEKVKNYPIFLSRTQQSTGTPKLSLDDEGAQGYN</sequence>
<dbReference type="EMBL" id="CATNWA010010161">
    <property type="protein sequence ID" value="CAI9559455.1"/>
    <property type="molecule type" value="Genomic_DNA"/>
</dbReference>
<dbReference type="Pfam" id="PF20266">
    <property type="entry name" value="Mab-21_C"/>
    <property type="match status" value="1"/>
</dbReference>
<name>A0ABN9CIF2_9NEOB</name>
<reference evidence="4" key="1">
    <citation type="submission" date="2023-05" db="EMBL/GenBank/DDBJ databases">
        <authorList>
            <person name="Stuckert A."/>
        </authorList>
    </citation>
    <scope>NUCLEOTIDE SEQUENCE</scope>
</reference>
<evidence type="ECO:0008006" key="6">
    <source>
        <dbReference type="Google" id="ProtNLM"/>
    </source>
</evidence>
<feature type="domain" description="Mab-21-like nucleotidyltransferase" evidence="2">
    <location>
        <begin position="99"/>
        <end position="278"/>
    </location>
</feature>
<comment type="similarity">
    <text evidence="1">Belongs to the mab-21 family.</text>
</comment>
<dbReference type="Pfam" id="PF03281">
    <property type="entry name" value="Mab-21"/>
    <property type="match status" value="1"/>
</dbReference>
<dbReference type="SMART" id="SM01265">
    <property type="entry name" value="Mab-21"/>
    <property type="match status" value="1"/>
</dbReference>
<gene>
    <name evidence="4" type="ORF">SPARVUS_LOCUS5062082</name>
</gene>
<evidence type="ECO:0000256" key="1">
    <source>
        <dbReference type="ARBA" id="ARBA00008307"/>
    </source>
</evidence>
<protein>
    <recommendedName>
        <fullName evidence="6">Cyclic GMP-AMP synthase</fullName>
    </recommendedName>
</protein>
<dbReference type="Gene3D" id="1.10.1410.40">
    <property type="match status" value="1"/>
</dbReference>
<dbReference type="Gene3D" id="3.30.460.90">
    <property type="match status" value="1"/>
</dbReference>
<keyword evidence="5" id="KW-1185">Reference proteome</keyword>
<proteinExistence type="inferred from homology"/>
<evidence type="ECO:0000259" key="2">
    <source>
        <dbReference type="Pfam" id="PF03281"/>
    </source>
</evidence>
<dbReference type="PANTHER" id="PTHR10656">
    <property type="entry name" value="CELL FATE DETERMINING PROTEIN MAB21-RELATED"/>
    <property type="match status" value="1"/>
</dbReference>
<dbReference type="Proteomes" id="UP001162483">
    <property type="component" value="Unassembled WGS sequence"/>
</dbReference>
<organism evidence="4 5">
    <name type="scientific">Staurois parvus</name>
    <dbReference type="NCBI Taxonomy" id="386267"/>
    <lineage>
        <taxon>Eukaryota</taxon>
        <taxon>Metazoa</taxon>
        <taxon>Chordata</taxon>
        <taxon>Craniata</taxon>
        <taxon>Vertebrata</taxon>
        <taxon>Euteleostomi</taxon>
        <taxon>Amphibia</taxon>
        <taxon>Batrachia</taxon>
        <taxon>Anura</taxon>
        <taxon>Neobatrachia</taxon>
        <taxon>Ranoidea</taxon>
        <taxon>Ranidae</taxon>
        <taxon>Staurois</taxon>
    </lineage>
</organism>
<accession>A0ABN9CIF2</accession>
<dbReference type="InterPro" id="IPR024810">
    <property type="entry name" value="MAB21L/cGLR"/>
</dbReference>